<dbReference type="AlphaFoldDB" id="A0AAV2JZZ5"/>
<dbReference type="GO" id="GO:0000801">
    <property type="term" value="C:central element"/>
    <property type="evidence" value="ECO:0007669"/>
    <property type="project" value="TreeGrafter"/>
</dbReference>
<evidence type="ECO:0000256" key="2">
    <source>
        <dbReference type="SAM" id="MobiDB-lite"/>
    </source>
</evidence>
<keyword evidence="1" id="KW-0175">Coiled coil</keyword>
<proteinExistence type="predicted"/>
<dbReference type="InterPro" id="IPR031380">
    <property type="entry name" value="SIX6OS1"/>
</dbReference>
<reference evidence="3 4" key="1">
    <citation type="submission" date="2024-04" db="EMBL/GenBank/DDBJ databases">
        <authorList>
            <person name="Waldvogel A.-M."/>
            <person name="Schoenle A."/>
        </authorList>
    </citation>
    <scope>NUCLEOTIDE SEQUENCE [LARGE SCALE GENOMIC DNA]</scope>
</reference>
<feature type="region of interest" description="Disordered" evidence="2">
    <location>
        <begin position="415"/>
        <end position="444"/>
    </location>
</feature>
<dbReference type="EMBL" id="OZ035837">
    <property type="protein sequence ID" value="CAL1582366.1"/>
    <property type="molecule type" value="Genomic_DNA"/>
</dbReference>
<dbReference type="GO" id="GO:0048477">
    <property type="term" value="P:oogenesis"/>
    <property type="evidence" value="ECO:0007669"/>
    <property type="project" value="TreeGrafter"/>
</dbReference>
<name>A0AAV2JZZ5_KNICA</name>
<feature type="compositionally biased region" description="Basic and acidic residues" evidence="2">
    <location>
        <begin position="180"/>
        <end position="189"/>
    </location>
</feature>
<dbReference type="GO" id="GO:0010705">
    <property type="term" value="P:meiotic DNA double-strand break processing involved in reciprocal meiotic recombination"/>
    <property type="evidence" value="ECO:0007669"/>
    <property type="project" value="TreeGrafter"/>
</dbReference>
<evidence type="ECO:0008006" key="5">
    <source>
        <dbReference type="Google" id="ProtNLM"/>
    </source>
</evidence>
<evidence type="ECO:0000313" key="4">
    <source>
        <dbReference type="Proteomes" id="UP001497482"/>
    </source>
</evidence>
<feature type="compositionally biased region" description="Polar residues" evidence="2">
    <location>
        <begin position="307"/>
        <end position="327"/>
    </location>
</feature>
<dbReference type="PANTHER" id="PTHR35449:SF1">
    <property type="entry name" value="PROTEIN SIX6OS1"/>
    <property type="match status" value="1"/>
</dbReference>
<gene>
    <name evidence="3" type="ORF">KC01_LOCUS12989</name>
</gene>
<feature type="region of interest" description="Disordered" evidence="2">
    <location>
        <begin position="174"/>
        <end position="391"/>
    </location>
</feature>
<feature type="coiled-coil region" evidence="1">
    <location>
        <begin position="42"/>
        <end position="129"/>
    </location>
</feature>
<organism evidence="3 4">
    <name type="scientific">Knipowitschia caucasica</name>
    <name type="common">Caucasian dwarf goby</name>
    <name type="synonym">Pomatoschistus caucasicus</name>
    <dbReference type="NCBI Taxonomy" id="637954"/>
    <lineage>
        <taxon>Eukaryota</taxon>
        <taxon>Metazoa</taxon>
        <taxon>Chordata</taxon>
        <taxon>Craniata</taxon>
        <taxon>Vertebrata</taxon>
        <taxon>Euteleostomi</taxon>
        <taxon>Actinopterygii</taxon>
        <taxon>Neopterygii</taxon>
        <taxon>Teleostei</taxon>
        <taxon>Neoteleostei</taxon>
        <taxon>Acanthomorphata</taxon>
        <taxon>Gobiaria</taxon>
        <taxon>Gobiiformes</taxon>
        <taxon>Gobioidei</taxon>
        <taxon>Gobiidae</taxon>
        <taxon>Gobiinae</taxon>
        <taxon>Knipowitschia</taxon>
    </lineage>
</organism>
<dbReference type="PANTHER" id="PTHR35449">
    <property type="entry name" value="PROTEIN SIX6OS1"/>
    <property type="match status" value="1"/>
</dbReference>
<sequence>MTDGELLKNIDSLLFQCALQTREVSQKKNEINQQIEVYRNYIAKAKSTIETTKTSIKSLEEEIKTKQNTLAQNEAVSKSMKTTSTLVLHYDQTLRTELENRRAMYNRDKEEYEKRIASYKSTLQSYKEYYYKNPLAQKLLGLQAENREIETNIKCYDDLLALKQSELDNLTVVNTSSPEKSLESEKLENELETEPAEDASPVSPQSEEHPILAEKASGGHVEEEQSASTACLPAELTATMDSQQMDEHQEEAETGISETGPHSPALLLLQEKNAAQENQEIELAMEFEMDEGPEEEQAANQEEDETMTSLSQTSSQGANQTNTSPTRTKPDPATPTFPFTFSPSQSPQISDTSKSPAFPFNIHSEPSTPGFFGFGAQDEDPASPFSSSFFEEKKTAESKSSMEFLFNQPEPSEDFQFAFNTKSPESGGRSKDKAKGDFPFSFNF</sequence>
<dbReference type="GO" id="GO:0007129">
    <property type="term" value="P:homologous chromosome pairing at meiosis"/>
    <property type="evidence" value="ECO:0007669"/>
    <property type="project" value="TreeGrafter"/>
</dbReference>
<feature type="compositionally biased region" description="Low complexity" evidence="2">
    <location>
        <begin position="334"/>
        <end position="348"/>
    </location>
</feature>
<protein>
    <recommendedName>
        <fullName evidence="5">Protein SIX6OS1</fullName>
    </recommendedName>
</protein>
<feature type="compositionally biased region" description="Acidic residues" evidence="2">
    <location>
        <begin position="279"/>
        <end position="306"/>
    </location>
</feature>
<evidence type="ECO:0000256" key="1">
    <source>
        <dbReference type="SAM" id="Coils"/>
    </source>
</evidence>
<dbReference type="Pfam" id="PF15676">
    <property type="entry name" value="S6OS1"/>
    <property type="match status" value="1"/>
</dbReference>
<evidence type="ECO:0000313" key="3">
    <source>
        <dbReference type="EMBL" id="CAL1582366.1"/>
    </source>
</evidence>
<dbReference type="Proteomes" id="UP001497482">
    <property type="component" value="Chromosome 15"/>
</dbReference>
<keyword evidence="4" id="KW-1185">Reference proteome</keyword>
<dbReference type="GO" id="GO:0007283">
    <property type="term" value="P:spermatogenesis"/>
    <property type="evidence" value="ECO:0007669"/>
    <property type="project" value="TreeGrafter"/>
</dbReference>
<accession>A0AAV2JZZ5</accession>